<dbReference type="InterPro" id="IPR038128">
    <property type="entry name" value="Gamma_PGA_hydro_sf"/>
</dbReference>
<dbReference type="Pfam" id="PF05908">
    <property type="entry name" value="Gamma_PGA_hydro"/>
    <property type="match status" value="1"/>
</dbReference>
<protein>
    <submittedName>
        <fullName evidence="2">Unannotated protein</fullName>
    </submittedName>
</protein>
<dbReference type="InterPro" id="IPR008585">
    <property type="entry name" value="Gamma_PGA_hydro"/>
</dbReference>
<name>A0A6J7MWY5_9ZZZZ</name>
<dbReference type="EMBL" id="CAFBON010000068">
    <property type="protein sequence ID" value="CAB4985511.1"/>
    <property type="molecule type" value="Genomic_DNA"/>
</dbReference>
<organism evidence="2">
    <name type="scientific">freshwater metagenome</name>
    <dbReference type="NCBI Taxonomy" id="449393"/>
    <lineage>
        <taxon>unclassified sequences</taxon>
        <taxon>metagenomes</taxon>
        <taxon>ecological metagenomes</taxon>
    </lineage>
</organism>
<dbReference type="EMBL" id="CAFAAJ010000011">
    <property type="protein sequence ID" value="CAB4791085.1"/>
    <property type="molecule type" value="Genomic_DNA"/>
</dbReference>
<proteinExistence type="predicted"/>
<sequence length="199" mass="21742">MTLFSQLLAHPGVDEVCELRGTFGFMAYHGGSLEVATDVIARRAAEASGASYYGVHQPADLQWHIPSTKVRPNESPVMAAFLDHVDVVITVHGFGRQNFFTSLLLGGRNRELADHLGANLRVALPAYDIITDLEAIPTELRGQHEHNPVNLPVRAGVQLELPPRVRGSSPLWWDWEGPGLVPHTEALIAGLAATALEYR</sequence>
<evidence type="ECO:0000313" key="2">
    <source>
        <dbReference type="EMBL" id="CAB4985511.1"/>
    </source>
</evidence>
<gene>
    <name evidence="1" type="ORF">UFOPK3001_00264</name>
    <name evidence="2" type="ORF">UFOPK3954_00811</name>
</gene>
<dbReference type="AlphaFoldDB" id="A0A6J7MWY5"/>
<dbReference type="Gene3D" id="3.40.630.100">
    <property type="entry name" value="Poly-gamma-glutamate hydrolase, zinc-binding motif"/>
    <property type="match status" value="1"/>
</dbReference>
<accession>A0A6J7MWY5</accession>
<reference evidence="2" key="1">
    <citation type="submission" date="2020-05" db="EMBL/GenBank/DDBJ databases">
        <authorList>
            <person name="Chiriac C."/>
            <person name="Salcher M."/>
            <person name="Ghai R."/>
            <person name="Kavagutti S V."/>
        </authorList>
    </citation>
    <scope>NUCLEOTIDE SEQUENCE</scope>
</reference>
<evidence type="ECO:0000313" key="1">
    <source>
        <dbReference type="EMBL" id="CAB4791085.1"/>
    </source>
</evidence>